<accession>A0A2H3GZN7</accession>
<dbReference type="EMBL" id="MABQ02000005">
    <property type="protein sequence ID" value="PCD35997.1"/>
    <property type="molecule type" value="Genomic_DNA"/>
</dbReference>
<organism evidence="1 2">
    <name type="scientific">Fusarium oxysporum f. sp. radicis-cucumerinum</name>
    <dbReference type="NCBI Taxonomy" id="327505"/>
    <lineage>
        <taxon>Eukaryota</taxon>
        <taxon>Fungi</taxon>
        <taxon>Dikarya</taxon>
        <taxon>Ascomycota</taxon>
        <taxon>Pezizomycotina</taxon>
        <taxon>Sordariomycetes</taxon>
        <taxon>Hypocreomycetidae</taxon>
        <taxon>Hypocreales</taxon>
        <taxon>Nectriaceae</taxon>
        <taxon>Fusarium</taxon>
        <taxon>Fusarium oxysporum species complex</taxon>
    </lineage>
</organism>
<sequence>MTIGDFFDFNKAEYARRISFYDVNRLRKQEVVKIRQHTAAMCSITTGAAGALLSGGGTLLLSAYGARRLSVAHSKLELIQAELTKRGIALHEIQKRDILIPVGASIVGMGVGVGIDEAAAVATNTIPMEASLPPGSSLTDALSTNASGVISGVAHGVTEQTHEMGQAILNIDNGIPAAQDLARETIWAPAASTQDAIGFHAGMVIMQAVERGFASLTSNLLATWTMEALTGDVFKTKPPLLPHVFPGTVGVDMMRNRESRAGSWLYNWIGNTVMGIIARLMKLLSTTVEQAGERSLYLSTGAEYGGRGVPLKDGQERALALNRTTSGSLFSIDERLEPIWNDNVLGELQEKQALEIVWRWTEGILKPYQ</sequence>
<evidence type="ECO:0000313" key="2">
    <source>
        <dbReference type="Proteomes" id="UP000219602"/>
    </source>
</evidence>
<protein>
    <submittedName>
        <fullName evidence="1">Uncharacterized protein</fullName>
    </submittedName>
</protein>
<dbReference type="Proteomes" id="UP000219602">
    <property type="component" value="Chromosome 7"/>
</dbReference>
<dbReference type="AlphaFoldDB" id="A0A2H3GZN7"/>
<gene>
    <name evidence="1" type="ORF">AU210_008552</name>
</gene>
<comment type="caution">
    <text evidence="1">The sequence shown here is derived from an EMBL/GenBank/DDBJ whole genome shotgun (WGS) entry which is preliminary data.</text>
</comment>
<reference evidence="1 2" key="1">
    <citation type="journal article" date="2016" name="Environ. Microbiol.">
        <title>Effector profiles distinguish formae speciales of Fusarium oxysporum.</title>
        <authorList>
            <person name="van Dam P."/>
            <person name="Fokkens L."/>
            <person name="Schmidt S.M."/>
            <person name="Linmans J.H."/>
            <person name="Kistler H.C."/>
            <person name="Ma L.J."/>
            <person name="Rep M."/>
        </authorList>
    </citation>
    <scope>NUCLEOTIDE SEQUENCE [LARGE SCALE GENOMIC DNA]</scope>
    <source>
        <strain evidence="1 2">Forc016</strain>
    </source>
</reference>
<proteinExistence type="predicted"/>
<evidence type="ECO:0000313" key="1">
    <source>
        <dbReference type="EMBL" id="PCD35997.1"/>
    </source>
</evidence>
<reference evidence="1 2" key="2">
    <citation type="journal article" date="2017" name="Sci. Rep.">
        <title>A mobile pathogenicity chromosome in Fusarium oxysporum for infection of multiple cucurbit species.</title>
        <authorList>
            <person name="van Dam P."/>
            <person name="Fokkens L."/>
            <person name="Ayukawa Y."/>
            <person name="van der Gragt M."/>
            <person name="Ter Horst A."/>
            <person name="Brankovics B."/>
            <person name="Houterman P.M."/>
            <person name="Arie T."/>
            <person name="Rep M."/>
        </authorList>
    </citation>
    <scope>NUCLEOTIDE SEQUENCE [LARGE SCALE GENOMIC DNA]</scope>
    <source>
        <strain evidence="1 2">Forc016</strain>
    </source>
</reference>
<dbReference type="STRING" id="327505.A0A2H3GZN7"/>
<name>A0A2H3GZN7_FUSOX</name>